<dbReference type="RefSeq" id="XP_026610577.1">
    <property type="nucleotide sequence ID" value="XM_026754076.1"/>
</dbReference>
<dbReference type="Pfam" id="PF02801">
    <property type="entry name" value="Ketoacyl-synt_C"/>
    <property type="match status" value="1"/>
</dbReference>
<evidence type="ECO:0000256" key="3">
    <source>
        <dbReference type="ARBA" id="ARBA00022679"/>
    </source>
</evidence>
<dbReference type="PANTHER" id="PTHR43775">
    <property type="entry name" value="FATTY ACID SYNTHASE"/>
    <property type="match status" value="1"/>
</dbReference>
<dbReference type="VEuPathDB" id="FungiDB:CDV56_100457"/>
<dbReference type="PROSITE" id="PS52004">
    <property type="entry name" value="KS3_2"/>
    <property type="match status" value="1"/>
</dbReference>
<dbReference type="InterPro" id="IPR016036">
    <property type="entry name" value="Malonyl_transacylase_ACP-bd"/>
</dbReference>
<dbReference type="Gene3D" id="3.40.50.1820">
    <property type="entry name" value="alpha/beta hydrolase"/>
    <property type="match status" value="1"/>
</dbReference>
<name>A0A397GAB4_ASPTH</name>
<dbReference type="SMART" id="SM00827">
    <property type="entry name" value="PKS_AT"/>
    <property type="match status" value="1"/>
</dbReference>
<protein>
    <submittedName>
        <fullName evidence="7">Uncharacterized protein</fullName>
    </submittedName>
</protein>
<dbReference type="InterPro" id="IPR050091">
    <property type="entry name" value="PKS_NRPS_Biosynth_Enz"/>
</dbReference>
<comment type="caution">
    <text evidence="7">The sequence shown here is derived from an EMBL/GenBank/DDBJ whole genome shotgun (WGS) entry which is preliminary data.</text>
</comment>
<dbReference type="Gene3D" id="3.30.70.250">
    <property type="entry name" value="Malonyl-CoA ACP transacylase, ACP-binding"/>
    <property type="match status" value="1"/>
</dbReference>
<dbReference type="GeneID" id="38122431"/>
<dbReference type="Gene3D" id="3.10.129.110">
    <property type="entry name" value="Polyketide synthase dehydratase"/>
    <property type="match status" value="1"/>
</dbReference>
<dbReference type="SUPFAM" id="SSF55048">
    <property type="entry name" value="Probable ACP-binding domain of malonyl-CoA ACP transacylase"/>
    <property type="match status" value="1"/>
</dbReference>
<keyword evidence="3" id="KW-0808">Transferase</keyword>
<gene>
    <name evidence="7" type="ORF">CDV56_100457</name>
</gene>
<feature type="region of interest" description="Disordered" evidence="4">
    <location>
        <begin position="1908"/>
        <end position="1927"/>
    </location>
</feature>
<dbReference type="InterPro" id="IPR042104">
    <property type="entry name" value="PKS_dehydratase_sf"/>
</dbReference>
<feature type="region of interest" description="Disordered" evidence="4">
    <location>
        <begin position="2165"/>
        <end position="2184"/>
    </location>
</feature>
<accession>A0A397GAB4</accession>
<proteinExistence type="predicted"/>
<feature type="compositionally biased region" description="Low complexity" evidence="4">
    <location>
        <begin position="683"/>
        <end position="710"/>
    </location>
</feature>
<dbReference type="InterPro" id="IPR009081">
    <property type="entry name" value="PP-bd_ACP"/>
</dbReference>
<dbReference type="Pfam" id="PF00109">
    <property type="entry name" value="ketoacyl-synt"/>
    <property type="match status" value="1"/>
</dbReference>
<evidence type="ECO:0000256" key="2">
    <source>
        <dbReference type="ARBA" id="ARBA00022553"/>
    </source>
</evidence>
<keyword evidence="2" id="KW-0597">Phosphoprotein</keyword>
<dbReference type="EMBL" id="NKHU02000302">
    <property type="protein sequence ID" value="RHZ45040.1"/>
    <property type="molecule type" value="Genomic_DNA"/>
</dbReference>
<dbReference type="Proteomes" id="UP000215305">
    <property type="component" value="Unassembled WGS sequence"/>
</dbReference>
<evidence type="ECO:0000256" key="1">
    <source>
        <dbReference type="ARBA" id="ARBA00022450"/>
    </source>
</evidence>
<dbReference type="InterPro" id="IPR021842">
    <property type="entry name" value="DUF3435"/>
</dbReference>
<dbReference type="PROSITE" id="PS50075">
    <property type="entry name" value="CARRIER"/>
    <property type="match status" value="1"/>
</dbReference>
<feature type="region of interest" description="Disordered" evidence="4">
    <location>
        <begin position="1096"/>
        <end position="1123"/>
    </location>
</feature>
<dbReference type="STRING" id="41047.A0A397GAB4"/>
<dbReference type="SUPFAM" id="SSF47336">
    <property type="entry name" value="ACP-like"/>
    <property type="match status" value="1"/>
</dbReference>
<dbReference type="InterPro" id="IPR029058">
    <property type="entry name" value="AB_hydrolase_fold"/>
</dbReference>
<dbReference type="OrthoDB" id="329835at2759"/>
<dbReference type="SUPFAM" id="SSF53901">
    <property type="entry name" value="Thiolase-like"/>
    <property type="match status" value="2"/>
</dbReference>
<dbReference type="InterPro" id="IPR020841">
    <property type="entry name" value="PKS_Beta-ketoAc_synthase_dom"/>
</dbReference>
<dbReference type="Gene3D" id="1.10.1200.10">
    <property type="entry name" value="ACP-like"/>
    <property type="match status" value="1"/>
</dbReference>
<organism evidence="7 8">
    <name type="scientific">Aspergillus thermomutatus</name>
    <name type="common">Neosartorya pseudofischeri</name>
    <dbReference type="NCBI Taxonomy" id="41047"/>
    <lineage>
        <taxon>Eukaryota</taxon>
        <taxon>Fungi</taxon>
        <taxon>Dikarya</taxon>
        <taxon>Ascomycota</taxon>
        <taxon>Pezizomycotina</taxon>
        <taxon>Eurotiomycetes</taxon>
        <taxon>Eurotiomycetidae</taxon>
        <taxon>Eurotiales</taxon>
        <taxon>Aspergillaceae</taxon>
        <taxon>Aspergillus</taxon>
        <taxon>Aspergillus subgen. Fumigati</taxon>
    </lineage>
</organism>
<keyword evidence="8" id="KW-1185">Reference proteome</keyword>
<evidence type="ECO:0000313" key="8">
    <source>
        <dbReference type="Proteomes" id="UP000215305"/>
    </source>
</evidence>
<feature type="domain" description="Ketosynthase family 3 (KS3)" evidence="6">
    <location>
        <begin position="1"/>
        <end position="308"/>
    </location>
</feature>
<feature type="domain" description="Carrier" evidence="5">
    <location>
        <begin position="1092"/>
        <end position="1171"/>
    </location>
</feature>
<dbReference type="SMART" id="SM00825">
    <property type="entry name" value="PKS_KS"/>
    <property type="match status" value="1"/>
</dbReference>
<dbReference type="CDD" id="cd00833">
    <property type="entry name" value="PKS"/>
    <property type="match status" value="1"/>
</dbReference>
<keyword evidence="1" id="KW-0596">Phosphopantetheine</keyword>
<dbReference type="Gene3D" id="3.40.47.10">
    <property type="match status" value="1"/>
</dbReference>
<dbReference type="InterPro" id="IPR036736">
    <property type="entry name" value="ACP-like_sf"/>
</dbReference>
<feature type="region of interest" description="Disordered" evidence="4">
    <location>
        <begin position="1169"/>
        <end position="1204"/>
    </location>
</feature>
<dbReference type="InterPro" id="IPR001227">
    <property type="entry name" value="Ac_transferase_dom_sf"/>
</dbReference>
<dbReference type="Pfam" id="PF00698">
    <property type="entry name" value="Acyl_transf_1"/>
    <property type="match status" value="1"/>
</dbReference>
<dbReference type="Gene3D" id="3.30.70.3290">
    <property type="match status" value="1"/>
</dbReference>
<dbReference type="Pfam" id="PF22621">
    <property type="entry name" value="CurL-like_PKS_C"/>
    <property type="match status" value="1"/>
</dbReference>
<evidence type="ECO:0000259" key="6">
    <source>
        <dbReference type="PROSITE" id="PS52004"/>
    </source>
</evidence>
<dbReference type="SUPFAM" id="SSF53474">
    <property type="entry name" value="alpha/beta-Hydrolases"/>
    <property type="match status" value="1"/>
</dbReference>
<dbReference type="InterPro" id="IPR014043">
    <property type="entry name" value="Acyl_transferase_dom"/>
</dbReference>
<dbReference type="Pfam" id="PF00550">
    <property type="entry name" value="PP-binding"/>
    <property type="match status" value="1"/>
</dbReference>
<dbReference type="InterPro" id="IPR006162">
    <property type="entry name" value="Ppantetheine_attach_site"/>
</dbReference>
<dbReference type="Pfam" id="PF00975">
    <property type="entry name" value="Thioesterase"/>
    <property type="match status" value="1"/>
</dbReference>
<feature type="compositionally biased region" description="Acidic residues" evidence="4">
    <location>
        <begin position="1717"/>
        <end position="1726"/>
    </location>
</feature>
<sequence>MPPEILMMIFKAGVSNQCPDDYEVPAWEDLYTVEQMDRKAPKQVLDKRMFLDSSMSKSSRCHTPHSSLCASGAKSRRRRPTAALYAVTYALDSACAGSTSAIHLVCMSLLSRDVDMAVAGATTILSDPHSFIFLSKAGVLSETGNYKTYRDDADGYCRADFSGALVLKRLEDAVAHNDKILAVITSSARNHSGNATSITTSDANAQERLFKKVLRNARLDPDDVSYIEMHGTGTGIQVRDKAEMGAVSKVFLPRPDGKPLPAAGMSSVLKSVLMLQKGIIPPQAGMPRVMNPNVLEILGDDSSIVISTKSTEFKAADGKPKRILINNFDAAASPPFPSLPYTRSRAATQASSSKTRTPLSHLANMCRLDAWLRANPNARIQDVAYSTTARKVHHPIKFALAASTLQEAVSKLEAEIQRATSSTKKSAPPAVVFVFTGQGSHYAGMGGELYCTSPVFRKTADLCAAICASHQFPPFLDIITTDGVDMSTKNAAQVQLAVVTLQIALTAFWQSSAGIEAAMVIGHSLGEYAALHAAGVLSLTDTLYLVGQRARLLLERCEPNSCAMLSVSASAAMVRDHLARLRDLSCGAACINSPIATVISGTAEDLARIRTDMTTQDANTRTKMLSVPFAFHSFQMGAILPKYKALASGVTYLPPKIPVASTLLAFVVDVPDVFDEDCLAQQSGRRSTSTGASTPSSRRSRTTTLSGSRSAPARINHTIDANNSNWASVSKIPVAAYTSGVDVDWLALHAPYESSLELLALPTYAFVRALPYHDGAVPRPQGPDGQIQVTFRAGISDHGFMGVIDGHRIQQIGLASGTVFCDAAATVAKYALEYSGSKTGVTASHLTFHDPKLLAPLTRDLVGIDGDLLTKATVESASADVVLATFKATSKSGESYDLGSVTVKYRSPDKAQADLDRVSFFIKAKMDERVRLSKEGSGHRMQPDIFFALFANAVEFSPDFRKVQEAYVAGDDKNPTRPGGHALTYALMGYDSIEQLAPIEPDKEYLTYTRISRWEGTLAFCAAYIFEPQMSRIVMQAVDLRYQQFKKTTWRHILGTRPHAAAAGPQDAISKSVSLPTAKETKMIHDNLSAAMATVPMKQQRASKAQDNDKEEETPNGRIPDSTEIADIGVDSIMAIEVVAAVREMGVDLPAAFVFEYLTIGDLRRAFGGGGQEDADTNDTSATPSSGDEDALLSPTPDDRFAPVSPASSLVHVENEEPWTLAPELVDSNKSPPPSVRITLLQGRPKAGNTPLYMMTDGTGTVASFIHLRPFKSKQVVYGIDSPYLRCPSRMNSKVGIEGVAKLVVDALVKAHSTGPFMIGGYSVGCFVAFEMSLQLARAGRTVKGLLLIDMPCPRSRGMDQGKPLAEAEVNEAVLEGIVNRHGQWILRRHERVQAGSSAPKRPAKTAVIWAERGLVNRVSDDPARMQKLEGQGVPTRLYPGFMEDPKLSTFACHVPNKGEESLCPNGWESFYEDLEREKLVSDKQLRELEILFALEWDALADGELDAAIDHLIERVSTKLFSKTTLGDDDTVTVNGSVELPCGIFQRLRRDEWLDGWTIIAAMQISDKPAFVRHIESIPLDELIERSGRLKEIKQPLAGLAKKIEKYRTNDTRQTARKEYFHNAPVLEVDKQIKQLLGQSDVDDSDADTSEDEYCELPIPEYVFPERARLVENFYGPEAECFEADKLLARRIQVTKDMVALSQLCEPNRRGNRINWDIDDDVDDDEHEKSEEPLTPEEENLDCPTDVCIICCGLSRRLASNPPPRKFPPKRKDSLRRHLIDSHFALAHDGISCTWAACQDVPKFIEVTKFLAHAVTVHSYDVQIKLQHLTKMPQVTCSDSSSIDNSDASRKSDDGSGTETPASSVDFEMANIDPRLLLAVHLVTSISFPSITSIMSPQMEPKDVHGLSENIALENNDSRKRKTKSEDEEEAACILDELRSGERVLYLQEVPKFKASHCRAWDCMPRRRTREPIIRSYYRFALKGGTNLYGRERVQYYDISCLERIIPDLTNLLSSGCLKMDGWIAAPPDSKVTIKSSTKAIQDWFRYEGCAFDIDCYERLKKDHDEWERNWSTLQIEHQLAHTGKPSAGQGALTVNTSPGSCNPGSSSSSLVKTEDGSQYIAALAGSFPKEIFQPPINEQVDEVVFGRCCEFVYSGDYSVPLPTANPCGDDGDQPRDSKALSRGSVRRWDPLNHRKNIFHPTKLPDIYAFIKEKLDKAPLDEDGEVPNTDPADNYAGVFLSHAEVYHFAYRTDWVSLCALSLYRLIHSLASFTLFDERTGDIVRLLKFVFEESEYMQNMQDMLVDYAAWNVEILMRDADFQQLLDE</sequence>
<dbReference type="InterPro" id="IPR001031">
    <property type="entry name" value="Thioesterase"/>
</dbReference>
<dbReference type="PANTHER" id="PTHR43775:SF37">
    <property type="entry name" value="SI:DKEY-61P9.11"/>
    <property type="match status" value="1"/>
</dbReference>
<dbReference type="InterPro" id="IPR016039">
    <property type="entry name" value="Thiolase-like"/>
</dbReference>
<feature type="region of interest" description="Disordered" evidence="4">
    <location>
        <begin position="1836"/>
        <end position="1865"/>
    </location>
</feature>
<dbReference type="GO" id="GO:0044550">
    <property type="term" value="P:secondary metabolite biosynthetic process"/>
    <property type="evidence" value="ECO:0007669"/>
    <property type="project" value="TreeGrafter"/>
</dbReference>
<dbReference type="PROSITE" id="PS00012">
    <property type="entry name" value="PHOSPHOPANTETHEINE"/>
    <property type="match status" value="1"/>
</dbReference>
<reference evidence="7" key="1">
    <citation type="submission" date="2018-08" db="EMBL/GenBank/DDBJ databases">
        <title>Draft genome sequence of azole-resistant Aspergillus thermomutatus (Neosartorya pseudofischeri) strain HMR AF 39, isolated from a human nasal aspirate.</title>
        <authorList>
            <person name="Parent-Michaud M."/>
            <person name="Dufresne P.J."/>
            <person name="Fournier E."/>
            <person name="Martineau C."/>
            <person name="Moreira S."/>
            <person name="Perkins V."/>
            <person name="De Repentigny L."/>
            <person name="Dufresne S.F."/>
        </authorList>
    </citation>
    <scope>NUCLEOTIDE SEQUENCE [LARGE SCALE GENOMIC DNA]</scope>
    <source>
        <strain evidence="7">HMR AF 39</strain>
    </source>
</reference>
<dbReference type="GO" id="GO:0004312">
    <property type="term" value="F:fatty acid synthase activity"/>
    <property type="evidence" value="ECO:0007669"/>
    <property type="project" value="TreeGrafter"/>
</dbReference>
<feature type="region of interest" description="Disordered" evidence="4">
    <location>
        <begin position="1715"/>
        <end position="1738"/>
    </location>
</feature>
<dbReference type="InterPro" id="IPR016035">
    <property type="entry name" value="Acyl_Trfase/lysoPLipase"/>
</dbReference>
<dbReference type="InterPro" id="IPR014031">
    <property type="entry name" value="Ketoacyl_synth_C"/>
</dbReference>
<dbReference type="InterPro" id="IPR014030">
    <property type="entry name" value="Ketoacyl_synth_N"/>
</dbReference>
<dbReference type="Gene3D" id="3.40.366.10">
    <property type="entry name" value="Malonyl-Coenzyme A Acyl Carrier Protein, domain 2"/>
    <property type="match status" value="1"/>
</dbReference>
<evidence type="ECO:0000313" key="7">
    <source>
        <dbReference type="EMBL" id="RHZ45040.1"/>
    </source>
</evidence>
<dbReference type="SUPFAM" id="SSF52151">
    <property type="entry name" value="FabD/lysophospholipase-like"/>
    <property type="match status" value="1"/>
</dbReference>
<dbReference type="GO" id="GO:0006633">
    <property type="term" value="P:fatty acid biosynthetic process"/>
    <property type="evidence" value="ECO:0007669"/>
    <property type="project" value="TreeGrafter"/>
</dbReference>
<evidence type="ECO:0000256" key="4">
    <source>
        <dbReference type="SAM" id="MobiDB-lite"/>
    </source>
</evidence>
<feature type="region of interest" description="Disordered" evidence="4">
    <location>
        <begin position="681"/>
        <end position="714"/>
    </location>
</feature>
<evidence type="ECO:0000259" key="5">
    <source>
        <dbReference type="PROSITE" id="PS50075"/>
    </source>
</evidence>
<dbReference type="Pfam" id="PF11917">
    <property type="entry name" value="DUF3435"/>
    <property type="match status" value="1"/>
</dbReference>